<evidence type="ECO:0000256" key="2">
    <source>
        <dbReference type="ARBA" id="ARBA00022898"/>
    </source>
</evidence>
<dbReference type="GO" id="GO:0005829">
    <property type="term" value="C:cytosol"/>
    <property type="evidence" value="ECO:0007669"/>
    <property type="project" value="TreeGrafter"/>
</dbReference>
<comment type="subunit">
    <text evidence="5">The glycine cleavage system is composed of four proteins: P, T, L and H. In this organism, the P 'protein' is a heterodimer of two subunits.</text>
</comment>
<keyword evidence="3 5" id="KW-0560">Oxidoreductase</keyword>
<dbReference type="Proteomes" id="UP000190962">
    <property type="component" value="Unassembled WGS sequence"/>
</dbReference>
<keyword evidence="2 5" id="KW-0663">Pyridoxal phosphate</keyword>
<accession>A0A0B0H7F2</accession>
<evidence type="ECO:0000256" key="4">
    <source>
        <dbReference type="ARBA" id="ARBA00049026"/>
    </source>
</evidence>
<reference evidence="9 11" key="2">
    <citation type="submission" date="2016-11" db="EMBL/GenBank/DDBJ databases">
        <title>Mixed transmission modes and dynamic genome evolution in an obligate animal-bacterial symbiosis.</title>
        <authorList>
            <person name="Russell S.L."/>
            <person name="Corbett-Detig R.B."/>
            <person name="Cavanaugh C.M."/>
        </authorList>
    </citation>
    <scope>NUCLEOTIDE SEQUENCE [LARGE SCALE GENOMIC DNA]</scope>
    <source>
        <strain evidence="9">MA-KB16</strain>
    </source>
</reference>
<dbReference type="GO" id="GO:0016594">
    <property type="term" value="F:glycine binding"/>
    <property type="evidence" value="ECO:0007669"/>
    <property type="project" value="TreeGrafter"/>
</dbReference>
<comment type="catalytic activity">
    <reaction evidence="4 5">
        <text>N(6)-[(R)-lipoyl]-L-lysyl-[glycine-cleavage complex H protein] + glycine + H(+) = N(6)-[(R)-S(8)-aminomethyldihydrolipoyl]-L-lysyl-[glycine-cleavage complex H protein] + CO2</text>
        <dbReference type="Rhea" id="RHEA:24304"/>
        <dbReference type="Rhea" id="RHEA-COMP:10494"/>
        <dbReference type="Rhea" id="RHEA-COMP:10495"/>
        <dbReference type="ChEBI" id="CHEBI:15378"/>
        <dbReference type="ChEBI" id="CHEBI:16526"/>
        <dbReference type="ChEBI" id="CHEBI:57305"/>
        <dbReference type="ChEBI" id="CHEBI:83099"/>
        <dbReference type="ChEBI" id="CHEBI:83143"/>
        <dbReference type="EC" id="1.4.4.2"/>
    </reaction>
</comment>
<feature type="domain" description="Glycine dehydrogenase C-terminal" evidence="7">
    <location>
        <begin position="346"/>
        <end position="449"/>
    </location>
</feature>
<dbReference type="HAMAP" id="MF_00713">
    <property type="entry name" value="GcvPB"/>
    <property type="match status" value="1"/>
</dbReference>
<dbReference type="AlphaFoldDB" id="A0A0B0H7F2"/>
<dbReference type="Proteomes" id="UP000030856">
    <property type="component" value="Unassembled WGS sequence"/>
</dbReference>
<dbReference type="PANTHER" id="PTHR11773">
    <property type="entry name" value="GLYCINE DEHYDROGENASE, DECARBOXYLATING"/>
    <property type="match status" value="1"/>
</dbReference>
<evidence type="ECO:0000256" key="5">
    <source>
        <dbReference type="HAMAP-Rule" id="MF_00713"/>
    </source>
</evidence>
<dbReference type="Gene3D" id="3.40.640.10">
    <property type="entry name" value="Type I PLP-dependent aspartate aminotransferase-like (Major domain)"/>
    <property type="match status" value="1"/>
</dbReference>
<dbReference type="InterPro" id="IPR049316">
    <property type="entry name" value="GDC-P_C"/>
</dbReference>
<dbReference type="Gene3D" id="6.20.440.10">
    <property type="match status" value="1"/>
</dbReference>
<keyword evidence="10" id="KW-1185">Reference proteome</keyword>
<evidence type="ECO:0000259" key="7">
    <source>
        <dbReference type="Pfam" id="PF21478"/>
    </source>
</evidence>
<dbReference type="InterPro" id="IPR015424">
    <property type="entry name" value="PyrdxlP-dep_Trfase"/>
</dbReference>
<gene>
    <name evidence="5" type="primary">gcvPB</name>
    <name evidence="9" type="ORF">BOV88_02045</name>
    <name evidence="8" type="ORF">JV46_21420</name>
</gene>
<evidence type="ECO:0000313" key="11">
    <source>
        <dbReference type="Proteomes" id="UP000190962"/>
    </source>
</evidence>
<dbReference type="GO" id="GO:0005960">
    <property type="term" value="C:glycine cleavage complex"/>
    <property type="evidence" value="ECO:0007669"/>
    <property type="project" value="TreeGrafter"/>
</dbReference>
<reference evidence="8 10" key="1">
    <citation type="journal article" date="2014" name="BMC Genomics">
        <title>The genome of the intracellular bacterium of the coastal bivalve, Solemya velum: a blueprint for thriving in and out of symbiosis.</title>
        <authorList>
            <person name="Dmytrenko O."/>
            <person name="Russell S.L."/>
            <person name="Loo W.T."/>
            <person name="Fontanez K.M."/>
            <person name="Liao L."/>
            <person name="Roeselers G."/>
            <person name="Sharma R."/>
            <person name="Stewart F.J."/>
            <person name="Newton I.L."/>
            <person name="Woyke T."/>
            <person name="Wu D."/>
            <person name="Lang J.M."/>
            <person name="Eisen J.A."/>
            <person name="Cavanaugh C.M."/>
        </authorList>
    </citation>
    <scope>NUCLEOTIDE SEQUENCE [LARGE SCALE GENOMIC DNA]</scope>
    <source>
        <strain evidence="8 10">WH</strain>
    </source>
</reference>
<dbReference type="STRING" id="2340.JV46_21420"/>
<dbReference type="EMBL" id="MPNX01000002">
    <property type="protein sequence ID" value="OOY35850.1"/>
    <property type="molecule type" value="Genomic_DNA"/>
</dbReference>
<dbReference type="PANTHER" id="PTHR11773:SF1">
    <property type="entry name" value="GLYCINE DEHYDROGENASE (DECARBOXYLATING), MITOCHONDRIAL"/>
    <property type="match status" value="1"/>
</dbReference>
<dbReference type="GeneID" id="86991054"/>
<dbReference type="PATRIC" id="fig|2340.3.peg.634"/>
<evidence type="ECO:0000313" key="9">
    <source>
        <dbReference type="EMBL" id="OOY35850.1"/>
    </source>
</evidence>
<evidence type="ECO:0000256" key="1">
    <source>
        <dbReference type="ARBA" id="ARBA00003788"/>
    </source>
</evidence>
<dbReference type="InterPro" id="IPR020581">
    <property type="entry name" value="GDC_P"/>
</dbReference>
<comment type="similarity">
    <text evidence="5">Belongs to the GcvP family. C-terminal subunit subfamily.</text>
</comment>
<proteinExistence type="inferred from homology"/>
<dbReference type="InterPro" id="IPR000192">
    <property type="entry name" value="Aminotrans_V_dom"/>
</dbReference>
<dbReference type="OrthoDB" id="9801272at2"/>
<dbReference type="RefSeq" id="WP_043115853.1">
    <property type="nucleotide sequence ID" value="NZ_JRAA01000001.1"/>
</dbReference>
<name>A0A0B0H7F2_SOVGS</name>
<dbReference type="EMBL" id="JRAA01000001">
    <property type="protein sequence ID" value="KHF26123.1"/>
    <property type="molecule type" value="Genomic_DNA"/>
</dbReference>
<dbReference type="FunFam" id="3.90.1150.10:FF:000014">
    <property type="entry name" value="Probable glycine dehydrogenase (decarboxylating) subunit 2"/>
    <property type="match status" value="1"/>
</dbReference>
<dbReference type="InterPro" id="IPR015422">
    <property type="entry name" value="PyrdxlP-dep_Trfase_small"/>
</dbReference>
<dbReference type="Gene3D" id="3.90.1150.10">
    <property type="entry name" value="Aspartate Aminotransferase, domain 1"/>
    <property type="match status" value="1"/>
</dbReference>
<dbReference type="GO" id="GO:0019464">
    <property type="term" value="P:glycine decarboxylation via glycine cleavage system"/>
    <property type="evidence" value="ECO:0007669"/>
    <property type="project" value="UniProtKB-UniRule"/>
</dbReference>
<dbReference type="InterPro" id="IPR023012">
    <property type="entry name" value="GcvPB"/>
</dbReference>
<dbReference type="NCBIfam" id="NF003346">
    <property type="entry name" value="PRK04366.1"/>
    <property type="match status" value="1"/>
</dbReference>
<dbReference type="Pfam" id="PF21478">
    <property type="entry name" value="GcvP2_C"/>
    <property type="match status" value="1"/>
</dbReference>
<evidence type="ECO:0000256" key="3">
    <source>
        <dbReference type="ARBA" id="ARBA00023002"/>
    </source>
</evidence>
<dbReference type="Pfam" id="PF00266">
    <property type="entry name" value="Aminotran_5"/>
    <property type="match status" value="1"/>
</dbReference>
<dbReference type="FunFam" id="3.40.640.10:FF:000224">
    <property type="entry name" value="Probable glycine dehydrogenase (decarboxylating) subunit 2"/>
    <property type="match status" value="1"/>
</dbReference>
<dbReference type="eggNOG" id="COG1003">
    <property type="taxonomic scope" value="Bacteria"/>
</dbReference>
<feature type="domain" description="Aminotransferase class V" evidence="6">
    <location>
        <begin position="152"/>
        <end position="271"/>
    </location>
</feature>
<comment type="function">
    <text evidence="1 5">The glycine cleavage system catalyzes the degradation of glycine. The P protein binds the alpha-amino group of glycine through its pyridoxal phosphate cofactor; CO(2) is released and the remaining methylamine moiety is then transferred to the lipoamide cofactor of the H protein.</text>
</comment>
<comment type="cofactor">
    <cofactor evidence="5">
        <name>pyridoxal 5'-phosphate</name>
        <dbReference type="ChEBI" id="CHEBI:597326"/>
    </cofactor>
</comment>
<dbReference type="GO" id="GO:0004375">
    <property type="term" value="F:glycine dehydrogenase (decarboxylating) activity"/>
    <property type="evidence" value="ECO:0007669"/>
    <property type="project" value="UniProtKB-EC"/>
</dbReference>
<dbReference type="GO" id="GO:0030170">
    <property type="term" value="F:pyridoxal phosphate binding"/>
    <property type="evidence" value="ECO:0007669"/>
    <property type="project" value="TreeGrafter"/>
</dbReference>
<dbReference type="SUPFAM" id="SSF53383">
    <property type="entry name" value="PLP-dependent transferases"/>
    <property type="match status" value="1"/>
</dbReference>
<dbReference type="EC" id="1.4.4.2" evidence="5"/>
<sequence length="482" mass="53039">MLIYEQSHTGRRATAQSPAAMGDVSDIPAELLRKETAALPQVSEMQAVRHYTRLSQKNFSIDTNFYPLGSCTMKYNPRACNTLAMLPGILARHPYALESHSQGFLACMYDLQEMLKVVTGMQAVSLTPAAGAQGEFAGVAMIRAYHDANNDHERTEIICPDAAHGTNPATAVMCGYKVREIPTKSDGDVDVDALKAALGPQTAGIMLTNPSTLGVFEQRIEEISRLVHEAGGLLYYDGANLNAILGKVRPGDMGFDVIHMNLHKTFSTPHGGGGPGAGPVGVSKRLEPFLPVPMVAHDGENYRWVTEEERPQSIGKLSAFAGNAGVLMRAYIYARMLGRDGMLRVSEYSTLNANYLMALLKESGFEIAFPDRRATHEFIVTLKKQAKELDIKAMDFAKRMLDYGVHAPTTYFPLLVPECLLIEPTETESKEDIDYFAEVMQKIQHEAETEPQTVTGAPFTQPVRRLDDVKAARELDLRWSGK</sequence>
<protein>
    <recommendedName>
        <fullName evidence="5">Probable glycine dehydrogenase (decarboxylating) subunit 2</fullName>
        <ecNumber evidence="5">1.4.4.2</ecNumber>
    </recommendedName>
    <alternativeName>
        <fullName evidence="5">Glycine cleavage system P-protein subunit 2</fullName>
    </alternativeName>
    <alternativeName>
        <fullName evidence="5">Glycine decarboxylase subunit 2</fullName>
    </alternativeName>
    <alternativeName>
        <fullName evidence="5">Glycine dehydrogenase (aminomethyl-transferring) subunit 2</fullName>
    </alternativeName>
</protein>
<evidence type="ECO:0000313" key="8">
    <source>
        <dbReference type="EMBL" id="KHF26123.1"/>
    </source>
</evidence>
<evidence type="ECO:0000313" key="10">
    <source>
        <dbReference type="Proteomes" id="UP000030856"/>
    </source>
</evidence>
<evidence type="ECO:0000259" key="6">
    <source>
        <dbReference type="Pfam" id="PF00266"/>
    </source>
</evidence>
<comment type="caution">
    <text evidence="8">The sequence shown here is derived from an EMBL/GenBank/DDBJ whole genome shotgun (WGS) entry which is preliminary data.</text>
</comment>
<feature type="modified residue" description="N6-(pyridoxal phosphate)lysine" evidence="5">
    <location>
        <position position="264"/>
    </location>
</feature>
<organism evidence="8 10">
    <name type="scientific">Solemya velum gill symbiont</name>
    <dbReference type="NCBI Taxonomy" id="2340"/>
    <lineage>
        <taxon>Bacteria</taxon>
        <taxon>Pseudomonadati</taxon>
        <taxon>Pseudomonadota</taxon>
        <taxon>Gammaproteobacteria</taxon>
        <taxon>sulfur-oxidizing symbionts</taxon>
    </lineage>
</organism>
<dbReference type="InterPro" id="IPR015421">
    <property type="entry name" value="PyrdxlP-dep_Trfase_major"/>
</dbReference>